<evidence type="ECO:0000313" key="11">
    <source>
        <dbReference type="EMBL" id="ART62777.1"/>
    </source>
</evidence>
<dbReference type="Pfam" id="PF25975">
    <property type="entry name" value="CzcB_C"/>
    <property type="match status" value="1"/>
</dbReference>
<dbReference type="Pfam" id="PF25954">
    <property type="entry name" value="Beta-barrel_RND_2"/>
    <property type="match status" value="1"/>
</dbReference>
<protein>
    <submittedName>
        <fullName evidence="11">Uncharacterized protein</fullName>
    </submittedName>
</protein>
<gene>
    <name evidence="11" type="ORF">B9H00_06680</name>
</gene>
<evidence type="ECO:0000256" key="1">
    <source>
        <dbReference type="ARBA" id="ARBA00009477"/>
    </source>
</evidence>
<dbReference type="InterPro" id="IPR006143">
    <property type="entry name" value="RND_pump_MFP"/>
</dbReference>
<feature type="domain" description="Heavy metal binding" evidence="6">
    <location>
        <begin position="52"/>
        <end position="79"/>
    </location>
</feature>
<evidence type="ECO:0000259" key="6">
    <source>
        <dbReference type="Pfam" id="PF19335"/>
    </source>
</evidence>
<evidence type="ECO:0000313" key="12">
    <source>
        <dbReference type="Proteomes" id="UP000194457"/>
    </source>
</evidence>
<dbReference type="NCBIfam" id="TIGR01730">
    <property type="entry name" value="RND_mfp"/>
    <property type="match status" value="1"/>
</dbReference>
<dbReference type="Pfam" id="PF25919">
    <property type="entry name" value="BSH_CusB"/>
    <property type="match status" value="1"/>
</dbReference>
<dbReference type="InterPro" id="IPR045800">
    <property type="entry name" value="HMBD"/>
</dbReference>
<accession>A0A240UMP4</accession>
<dbReference type="PANTHER" id="PTHR30097:SF15">
    <property type="entry name" value="CATION EFFLUX SYSTEM PROTEIN CUSB"/>
    <property type="match status" value="1"/>
</dbReference>
<dbReference type="AlphaFoldDB" id="A0A240UMP4"/>
<dbReference type="Gene3D" id="2.40.50.320">
    <property type="entry name" value="Copper binding periplasmic protein CusF"/>
    <property type="match status" value="1"/>
</dbReference>
<dbReference type="InterPro" id="IPR058792">
    <property type="entry name" value="Beta-barrel_RND_2"/>
</dbReference>
<dbReference type="InterPro" id="IPR021647">
    <property type="entry name" value="CusF_Ec"/>
</dbReference>
<evidence type="ECO:0000256" key="2">
    <source>
        <dbReference type="ARBA" id="ARBA00022448"/>
    </source>
</evidence>
<evidence type="ECO:0000259" key="10">
    <source>
        <dbReference type="Pfam" id="PF25975"/>
    </source>
</evidence>
<evidence type="ECO:0000256" key="4">
    <source>
        <dbReference type="ARBA" id="ARBA00023065"/>
    </source>
</evidence>
<dbReference type="Gene3D" id="2.40.420.20">
    <property type="match status" value="1"/>
</dbReference>
<evidence type="ECO:0000256" key="3">
    <source>
        <dbReference type="ARBA" id="ARBA00022729"/>
    </source>
</evidence>
<dbReference type="KEGG" id="kma:B9H00_06680"/>
<keyword evidence="4" id="KW-0406">Ion transport</keyword>
<feature type="domain" description="CzcB-like C-terminal circularly permuted SH3-like" evidence="10">
    <location>
        <begin position="333"/>
        <end position="393"/>
    </location>
</feature>
<dbReference type="RefSeq" id="WP_086900007.1">
    <property type="nucleotide sequence ID" value="NZ_CP021358.1"/>
</dbReference>
<keyword evidence="3" id="KW-0732">Signal</keyword>
<dbReference type="GO" id="GO:0016020">
    <property type="term" value="C:membrane"/>
    <property type="evidence" value="ECO:0007669"/>
    <property type="project" value="InterPro"/>
</dbReference>
<dbReference type="Gene3D" id="2.40.30.170">
    <property type="match status" value="1"/>
</dbReference>
<comment type="similarity">
    <text evidence="1">Belongs to the membrane fusion protein (MFP) (TC 8.A.1) family.</text>
</comment>
<dbReference type="SUPFAM" id="SSF111369">
    <property type="entry name" value="HlyD-like secretion proteins"/>
    <property type="match status" value="1"/>
</dbReference>
<dbReference type="GO" id="GO:0022857">
    <property type="term" value="F:transmembrane transporter activity"/>
    <property type="evidence" value="ECO:0007669"/>
    <property type="project" value="InterPro"/>
</dbReference>
<dbReference type="PANTHER" id="PTHR30097">
    <property type="entry name" value="CATION EFFLUX SYSTEM PROTEIN CUSB"/>
    <property type="match status" value="1"/>
</dbReference>
<dbReference type="InterPro" id="IPR058791">
    <property type="entry name" value="3HB_CusB"/>
</dbReference>
<organism evidence="11 12">
    <name type="scientific">Kushneria marisflavi</name>
    <dbReference type="NCBI Taxonomy" id="157779"/>
    <lineage>
        <taxon>Bacteria</taxon>
        <taxon>Pseudomonadati</taxon>
        <taxon>Pseudomonadota</taxon>
        <taxon>Gammaproteobacteria</taxon>
        <taxon>Oceanospirillales</taxon>
        <taxon>Halomonadaceae</taxon>
        <taxon>Kushneria</taxon>
    </lineage>
</organism>
<dbReference type="InterPro" id="IPR058649">
    <property type="entry name" value="CzcB_C"/>
</dbReference>
<dbReference type="InterPro" id="IPR058790">
    <property type="entry name" value="BSH_CusB"/>
</dbReference>
<dbReference type="GO" id="GO:0015679">
    <property type="term" value="P:plasma membrane copper ion transport"/>
    <property type="evidence" value="ECO:0007669"/>
    <property type="project" value="TreeGrafter"/>
</dbReference>
<dbReference type="Gene3D" id="6.10.140.730">
    <property type="match status" value="1"/>
</dbReference>
<dbReference type="Pfam" id="PF11604">
    <property type="entry name" value="CusF_Ec"/>
    <property type="match status" value="1"/>
</dbReference>
<dbReference type="Gene3D" id="2.40.50.100">
    <property type="match status" value="1"/>
</dbReference>
<dbReference type="Proteomes" id="UP000194457">
    <property type="component" value="Chromosome"/>
</dbReference>
<dbReference type="GO" id="GO:0030288">
    <property type="term" value="C:outer membrane-bounded periplasmic space"/>
    <property type="evidence" value="ECO:0007669"/>
    <property type="project" value="TreeGrafter"/>
</dbReference>
<evidence type="ECO:0000259" key="8">
    <source>
        <dbReference type="Pfam" id="PF25919"/>
    </source>
</evidence>
<dbReference type="GO" id="GO:0046914">
    <property type="term" value="F:transition metal ion binding"/>
    <property type="evidence" value="ECO:0007669"/>
    <property type="project" value="TreeGrafter"/>
</dbReference>
<evidence type="ECO:0000259" key="9">
    <source>
        <dbReference type="Pfam" id="PF25954"/>
    </source>
</evidence>
<dbReference type="GO" id="GO:0060003">
    <property type="term" value="P:copper ion export"/>
    <property type="evidence" value="ECO:0007669"/>
    <property type="project" value="TreeGrafter"/>
</dbReference>
<sequence>MNKNTLKVAALLVTVTAANVGITSWLIHRDTSGTEPASKKAQDQSEQREVLYWYDPMVPDQHFDQPGQSPFMDMALVPKYADEAGNTDAAVRINPGVVQNLGVRTVQVTRTALTSAIEAAANVQFNDRDVAIVQTRSSGFVERSYDLAPGDVIKQGAPLADLLIPAWGGALEEYLAVLNTHDRTLINATRQRLILMGMPSALIERVEKNRRAQPVITMHAPIGGTVQRLDVRAGMALEKGAPLAVINGLDTVWLEAAVPEVQAGRVRVGQSATARLTAYPGETFEGQVIAVLPTNDPSSRTLQVRIALPNPELRLRPGMFARVQLESTAESVLTVPSEAVLHGSQRDYVLVADGEGGFTPVTVTLGRQSGQQTEIRDGLQEGQRVVASGQFLIDSEASLAGALDRLGDTESAGTGNAEAMGNMNMDAQSSMSAEEASSASIESRGRVEDLSATQITLSHEPIPALDWPAMTMPFELADPGLTEGLEVGDTVTFTMREGDSGYVIDQLQRSGGAQ</sequence>
<evidence type="ECO:0000259" key="7">
    <source>
        <dbReference type="Pfam" id="PF25869"/>
    </source>
</evidence>
<dbReference type="Pfam" id="PF25869">
    <property type="entry name" value="3HB_CusB"/>
    <property type="match status" value="1"/>
</dbReference>
<name>A0A240UMP4_9GAMM</name>
<feature type="compositionally biased region" description="Low complexity" evidence="5">
    <location>
        <begin position="429"/>
        <end position="442"/>
    </location>
</feature>
<feature type="domain" description="CusB-like beta-barrel" evidence="9">
    <location>
        <begin position="251"/>
        <end position="328"/>
    </location>
</feature>
<feature type="domain" description="CusB-like three alpha-helical bundle" evidence="7">
    <location>
        <begin position="167"/>
        <end position="214"/>
    </location>
</feature>
<dbReference type="InterPro" id="IPR051909">
    <property type="entry name" value="MFP_Cation_Efflux"/>
</dbReference>
<dbReference type="FunFam" id="2.40.420.20:FF:000003">
    <property type="entry name" value="Cation efflux system protein cusB"/>
    <property type="match status" value="1"/>
</dbReference>
<evidence type="ECO:0000256" key="5">
    <source>
        <dbReference type="SAM" id="MobiDB-lite"/>
    </source>
</evidence>
<dbReference type="InterPro" id="IPR042230">
    <property type="entry name" value="CusF_sf"/>
</dbReference>
<dbReference type="OrthoDB" id="9806939at2"/>
<dbReference type="EMBL" id="CP021358">
    <property type="protein sequence ID" value="ART62777.1"/>
    <property type="molecule type" value="Genomic_DNA"/>
</dbReference>
<feature type="region of interest" description="Disordered" evidence="5">
    <location>
        <begin position="427"/>
        <end position="447"/>
    </location>
</feature>
<dbReference type="FunFam" id="2.40.30.170:FF:000010">
    <property type="entry name" value="Efflux RND transporter periplasmic adaptor subunit"/>
    <property type="match status" value="1"/>
</dbReference>
<feature type="domain" description="CusB-like barrel-sandwich hybrid" evidence="8">
    <location>
        <begin position="130"/>
        <end position="247"/>
    </location>
</feature>
<keyword evidence="2" id="KW-0813">Transport</keyword>
<reference evidence="11 12" key="1">
    <citation type="submission" date="2017-05" db="EMBL/GenBank/DDBJ databases">
        <authorList>
            <person name="Song R."/>
            <person name="Chenine A.L."/>
            <person name="Ruprecht R.M."/>
        </authorList>
    </citation>
    <scope>NUCLEOTIDE SEQUENCE [LARGE SCALE GENOMIC DNA]</scope>
    <source>
        <strain evidence="11">SW32</strain>
    </source>
</reference>
<keyword evidence="12" id="KW-1185">Reference proteome</keyword>
<proteinExistence type="inferred from homology"/>
<dbReference type="Pfam" id="PF19335">
    <property type="entry name" value="HMBD"/>
    <property type="match status" value="1"/>
</dbReference>